<dbReference type="Proteomes" id="UP000823868">
    <property type="component" value="Unassembled WGS sequence"/>
</dbReference>
<reference evidence="2" key="2">
    <citation type="submission" date="2021-04" db="EMBL/GenBank/DDBJ databases">
        <authorList>
            <person name="Gilroy R."/>
        </authorList>
    </citation>
    <scope>NUCLEOTIDE SEQUENCE</scope>
    <source>
        <strain evidence="2">ChiBcec16_6824</strain>
    </source>
</reference>
<organism evidence="2 3">
    <name type="scientific">Candidatus Flavonifractor merdigallinarum</name>
    <dbReference type="NCBI Taxonomy" id="2838589"/>
    <lineage>
        <taxon>Bacteria</taxon>
        <taxon>Bacillati</taxon>
        <taxon>Bacillota</taxon>
        <taxon>Clostridia</taxon>
        <taxon>Eubacteriales</taxon>
        <taxon>Oscillospiraceae</taxon>
        <taxon>Flavonifractor</taxon>
    </lineage>
</organism>
<sequence length="84" mass="9527">MAEKRLGYVLFPNHTEAMRLYEVMKAQQVRCTLAPTPRECSVCCGVSLRLEDVADLPRAQEAAQENGIEIERVEELAAPKQHTW</sequence>
<accession>A0A9D1Y739</accession>
<proteinExistence type="predicted"/>
<dbReference type="EMBL" id="DXDX01000052">
    <property type="protein sequence ID" value="HIY20785.1"/>
    <property type="molecule type" value="Genomic_DNA"/>
</dbReference>
<reference evidence="2" key="1">
    <citation type="journal article" date="2021" name="PeerJ">
        <title>Extensive microbial diversity within the chicken gut microbiome revealed by metagenomics and culture.</title>
        <authorList>
            <person name="Gilroy R."/>
            <person name="Ravi A."/>
            <person name="Getino M."/>
            <person name="Pursley I."/>
            <person name="Horton D.L."/>
            <person name="Alikhan N.F."/>
            <person name="Baker D."/>
            <person name="Gharbi K."/>
            <person name="Hall N."/>
            <person name="Watson M."/>
            <person name="Adriaenssens E.M."/>
            <person name="Foster-Nyarko E."/>
            <person name="Jarju S."/>
            <person name="Secka A."/>
            <person name="Antonio M."/>
            <person name="Oren A."/>
            <person name="Chaudhuri R.R."/>
            <person name="La Ragione R."/>
            <person name="Hildebrand F."/>
            <person name="Pallen M.J."/>
        </authorList>
    </citation>
    <scope>NUCLEOTIDE SEQUENCE</scope>
    <source>
        <strain evidence="2">ChiBcec16_6824</strain>
    </source>
</reference>
<feature type="domain" description="Putative Se/S carrier protein-like" evidence="1">
    <location>
        <begin position="7"/>
        <end position="72"/>
    </location>
</feature>
<protein>
    <submittedName>
        <fullName evidence="2">DUF3343 domain-containing protein</fullName>
    </submittedName>
</protein>
<dbReference type="InterPro" id="IPR021778">
    <property type="entry name" value="Se/S_carrier-like"/>
</dbReference>
<name>A0A9D1Y739_9FIRM</name>
<dbReference type="Pfam" id="PF11823">
    <property type="entry name" value="Se_S_carrier"/>
    <property type="match status" value="1"/>
</dbReference>
<evidence type="ECO:0000313" key="2">
    <source>
        <dbReference type="EMBL" id="HIY20785.1"/>
    </source>
</evidence>
<dbReference type="AlphaFoldDB" id="A0A9D1Y739"/>
<evidence type="ECO:0000259" key="1">
    <source>
        <dbReference type="Pfam" id="PF11823"/>
    </source>
</evidence>
<evidence type="ECO:0000313" key="3">
    <source>
        <dbReference type="Proteomes" id="UP000823868"/>
    </source>
</evidence>
<gene>
    <name evidence="2" type="ORF">H9841_02650</name>
</gene>
<comment type="caution">
    <text evidence="2">The sequence shown here is derived from an EMBL/GenBank/DDBJ whole genome shotgun (WGS) entry which is preliminary data.</text>
</comment>